<dbReference type="Proteomes" id="UP000709295">
    <property type="component" value="Unassembled WGS sequence"/>
</dbReference>
<dbReference type="AlphaFoldDB" id="A0A8J5M0R8"/>
<proteinExistence type="predicted"/>
<sequence>MVPLKPRQRHASRFQRIRGMFIMFVLLYLLRLQVPLTSMKTATTMTALSLEVSDLENRVRKS</sequence>
<evidence type="ECO:0000313" key="2">
    <source>
        <dbReference type="EMBL" id="KAG6950833.1"/>
    </source>
</evidence>
<protein>
    <submittedName>
        <fullName evidence="2">Uncharacterized protein</fullName>
    </submittedName>
</protein>
<name>A0A8J5M0R8_9STRA</name>
<keyword evidence="1" id="KW-1133">Transmembrane helix</keyword>
<evidence type="ECO:0000256" key="1">
    <source>
        <dbReference type="SAM" id="Phobius"/>
    </source>
</evidence>
<comment type="caution">
    <text evidence="2">The sequence shown here is derived from an EMBL/GenBank/DDBJ whole genome shotgun (WGS) entry which is preliminary data.</text>
</comment>
<keyword evidence="1" id="KW-0472">Membrane</keyword>
<accession>A0A8J5M0R8</accession>
<organism evidence="2 3">
    <name type="scientific">Phytophthora aleatoria</name>
    <dbReference type="NCBI Taxonomy" id="2496075"/>
    <lineage>
        <taxon>Eukaryota</taxon>
        <taxon>Sar</taxon>
        <taxon>Stramenopiles</taxon>
        <taxon>Oomycota</taxon>
        <taxon>Peronosporomycetes</taxon>
        <taxon>Peronosporales</taxon>
        <taxon>Peronosporaceae</taxon>
        <taxon>Phytophthora</taxon>
    </lineage>
</organism>
<reference evidence="2" key="1">
    <citation type="submission" date="2021-01" db="EMBL/GenBank/DDBJ databases">
        <title>Phytophthora aleatoria, a newly-described species from Pinus radiata is distinct from Phytophthora cactorum isolates based on comparative genomics.</title>
        <authorList>
            <person name="Mcdougal R."/>
            <person name="Panda P."/>
            <person name="Williams N."/>
            <person name="Studholme D.J."/>
        </authorList>
    </citation>
    <scope>NUCLEOTIDE SEQUENCE</scope>
    <source>
        <strain evidence="2">NZFS 4037</strain>
    </source>
</reference>
<feature type="transmembrane region" description="Helical" evidence="1">
    <location>
        <begin position="21"/>
        <end position="39"/>
    </location>
</feature>
<evidence type="ECO:0000313" key="3">
    <source>
        <dbReference type="Proteomes" id="UP000709295"/>
    </source>
</evidence>
<dbReference type="EMBL" id="JAENGY010001260">
    <property type="protein sequence ID" value="KAG6950833.1"/>
    <property type="molecule type" value="Genomic_DNA"/>
</dbReference>
<keyword evidence="1" id="KW-0812">Transmembrane</keyword>
<gene>
    <name evidence="2" type="ORF">JG688_00013987</name>
</gene>
<keyword evidence="3" id="KW-1185">Reference proteome</keyword>